<dbReference type="AlphaFoldDB" id="A0A2N9AW98"/>
<evidence type="ECO:0000313" key="2">
    <source>
        <dbReference type="EMBL" id="SOR31597.1"/>
    </source>
</evidence>
<dbReference type="EMBL" id="LT962688">
    <property type="protein sequence ID" value="SOR31597.1"/>
    <property type="molecule type" value="Genomic_DNA"/>
</dbReference>
<feature type="region of interest" description="Disordered" evidence="1">
    <location>
        <begin position="1"/>
        <end position="22"/>
    </location>
</feature>
<organism evidence="2 3">
    <name type="scientific">Methylorubrum extorquens</name>
    <name type="common">Methylobacterium dichloromethanicum</name>
    <name type="synonym">Methylobacterium extorquens</name>
    <dbReference type="NCBI Taxonomy" id="408"/>
    <lineage>
        <taxon>Bacteria</taxon>
        <taxon>Pseudomonadati</taxon>
        <taxon>Pseudomonadota</taxon>
        <taxon>Alphaproteobacteria</taxon>
        <taxon>Hyphomicrobiales</taxon>
        <taxon>Methylobacteriaceae</taxon>
        <taxon>Methylorubrum</taxon>
    </lineage>
</organism>
<protein>
    <submittedName>
        <fullName evidence="2">Uncharacterized protein</fullName>
    </submittedName>
</protein>
<dbReference type="Proteomes" id="UP000233769">
    <property type="component" value="Chromosome tk0001"/>
</dbReference>
<evidence type="ECO:0000313" key="3">
    <source>
        <dbReference type="Proteomes" id="UP000233769"/>
    </source>
</evidence>
<gene>
    <name evidence="2" type="ORF">TK0001_5012</name>
</gene>
<accession>A0A2N9AW98</accession>
<name>A0A2N9AW98_METEX</name>
<reference evidence="3" key="1">
    <citation type="submission" date="2017-10" db="EMBL/GenBank/DDBJ databases">
        <authorList>
            <person name="Regsiter A."/>
            <person name="William W."/>
        </authorList>
    </citation>
    <scope>NUCLEOTIDE SEQUENCE [LARGE SCALE GENOMIC DNA]</scope>
</reference>
<sequence>MGEAAMGMSAPIDFDGPQSDYSPTAARLPNACPPVGIDTGLAPSRFAAVEFFTCLPMQGRYAAHEGPSLLERRRHRSARGYRRVS</sequence>
<proteinExistence type="predicted"/>
<evidence type="ECO:0000256" key="1">
    <source>
        <dbReference type="SAM" id="MobiDB-lite"/>
    </source>
</evidence>